<sequence>ARATADGGISIRLDASTLPPGPLDFLARLRRDPKERHLRIPLDRAATEPAPRHVHLTLDPDEHTLPEGRWDCYILPRNSTGKQIRLRCALAEQALSVGRTPLDTDTTVTAWLPYRTAHGNLALRTWQRPAHAEVATIEVGADGATVTARLLTAGTPPSLHGATVVAVSRQGGAHDFSLPVTPLHRATERFSFALPYAPALARRESTHDLWDLRLRLGDTHPPIPIGRIGGDIVDRKKTDVLPAVL</sequence>
<evidence type="ECO:0000313" key="1">
    <source>
        <dbReference type="EMBL" id="NGO74009.1"/>
    </source>
</evidence>
<proteinExistence type="predicted"/>
<dbReference type="Proteomes" id="UP000477722">
    <property type="component" value="Unassembled WGS sequence"/>
</dbReference>
<accession>A0A6G4X8Y2</accession>
<evidence type="ECO:0000313" key="2">
    <source>
        <dbReference type="Proteomes" id="UP000477722"/>
    </source>
</evidence>
<dbReference type="AlphaFoldDB" id="A0A6G4X8Y2"/>
<comment type="caution">
    <text evidence="1">The sequence shown here is derived from an EMBL/GenBank/DDBJ whole genome shotgun (WGS) entry which is preliminary data.</text>
</comment>
<dbReference type="EMBL" id="JAAKZZ010001070">
    <property type="protein sequence ID" value="NGO74009.1"/>
    <property type="molecule type" value="Genomic_DNA"/>
</dbReference>
<gene>
    <name evidence="1" type="ORF">G5C65_37975</name>
</gene>
<dbReference type="GO" id="GO:0016740">
    <property type="term" value="F:transferase activity"/>
    <property type="evidence" value="ECO:0007669"/>
    <property type="project" value="UniProtKB-KW"/>
</dbReference>
<feature type="non-terminal residue" evidence="1">
    <location>
        <position position="1"/>
    </location>
</feature>
<protein>
    <submittedName>
        <fullName evidence="1">Glycosyltransferase family 4 protein</fullName>
    </submittedName>
</protein>
<reference evidence="1 2" key="1">
    <citation type="submission" date="2020-02" db="EMBL/GenBank/DDBJ databases">
        <title>Whole-genome analyses of novel actinobacteria.</title>
        <authorList>
            <person name="Sahin N."/>
            <person name="Tatar D."/>
        </authorList>
    </citation>
    <scope>NUCLEOTIDE SEQUENCE [LARGE SCALE GENOMIC DNA]</scope>
    <source>
        <strain evidence="1 2">SB3404</strain>
    </source>
</reference>
<feature type="non-terminal residue" evidence="1">
    <location>
        <position position="245"/>
    </location>
</feature>
<name>A0A6G4X8Y2_9ACTN</name>
<organism evidence="1 2">
    <name type="scientific">Streptomyces boncukensis</name>
    <dbReference type="NCBI Taxonomy" id="2711219"/>
    <lineage>
        <taxon>Bacteria</taxon>
        <taxon>Bacillati</taxon>
        <taxon>Actinomycetota</taxon>
        <taxon>Actinomycetes</taxon>
        <taxon>Kitasatosporales</taxon>
        <taxon>Streptomycetaceae</taxon>
        <taxon>Streptomyces</taxon>
    </lineage>
</organism>
<keyword evidence="2" id="KW-1185">Reference proteome</keyword>
<keyword evidence="1" id="KW-0808">Transferase</keyword>